<keyword evidence="3 4" id="KW-0693">Viral RNA replication</keyword>
<evidence type="ECO:0000256" key="1">
    <source>
        <dbReference type="ARBA" id="ARBA00022679"/>
    </source>
</evidence>
<dbReference type="EC" id="2.7.7.48" evidence="4"/>
<dbReference type="Pfam" id="PF00998">
    <property type="entry name" value="RdRP_3"/>
    <property type="match status" value="1"/>
</dbReference>
<keyword evidence="4" id="KW-0547">Nucleotide-binding</keyword>
<name>A0A514D8G7_9VIRU</name>
<evidence type="ECO:0000259" key="5">
    <source>
        <dbReference type="PROSITE" id="PS50507"/>
    </source>
</evidence>
<evidence type="ECO:0000313" key="6">
    <source>
        <dbReference type="EMBL" id="QDH89901.1"/>
    </source>
</evidence>
<dbReference type="InterPro" id="IPR043502">
    <property type="entry name" value="DNA/RNA_pol_sf"/>
</dbReference>
<dbReference type="InterPro" id="IPR002166">
    <property type="entry name" value="RNA_pol_HCV"/>
</dbReference>
<organism evidence="6">
    <name type="scientific">Riboviria sp</name>
    <dbReference type="NCBI Taxonomy" id="2585031"/>
    <lineage>
        <taxon>Viruses</taxon>
        <taxon>Riboviria</taxon>
    </lineage>
</organism>
<comment type="catalytic activity">
    <reaction evidence="4">
        <text>RNA(n) + a ribonucleoside 5'-triphosphate = RNA(n+1) + diphosphate</text>
        <dbReference type="Rhea" id="RHEA:21248"/>
        <dbReference type="Rhea" id="RHEA-COMP:14527"/>
        <dbReference type="Rhea" id="RHEA-COMP:17342"/>
        <dbReference type="ChEBI" id="CHEBI:33019"/>
        <dbReference type="ChEBI" id="CHEBI:61557"/>
        <dbReference type="ChEBI" id="CHEBI:140395"/>
        <dbReference type="EC" id="2.7.7.48"/>
    </reaction>
</comment>
<evidence type="ECO:0000256" key="3">
    <source>
        <dbReference type="ARBA" id="ARBA00022953"/>
    </source>
</evidence>
<keyword evidence="1 4" id="KW-0808">Transferase</keyword>
<feature type="domain" description="RdRp catalytic" evidence="5">
    <location>
        <begin position="188"/>
        <end position="300"/>
    </location>
</feature>
<dbReference type="GO" id="GO:0003968">
    <property type="term" value="F:RNA-directed RNA polymerase activity"/>
    <property type="evidence" value="ECO:0007669"/>
    <property type="project" value="UniProtKB-KW"/>
</dbReference>
<dbReference type="GO" id="GO:0039694">
    <property type="term" value="P:viral RNA genome replication"/>
    <property type="evidence" value="ECO:0007669"/>
    <property type="project" value="InterPro"/>
</dbReference>
<keyword evidence="4 6" id="KW-0696">RNA-directed RNA polymerase</keyword>
<evidence type="ECO:0000256" key="2">
    <source>
        <dbReference type="ARBA" id="ARBA00022695"/>
    </source>
</evidence>
<proteinExistence type="predicted"/>
<dbReference type="GO" id="GO:0000166">
    <property type="term" value="F:nucleotide binding"/>
    <property type="evidence" value="ECO:0007669"/>
    <property type="project" value="UniProtKB-KW"/>
</dbReference>
<keyword evidence="2 4" id="KW-0548">Nucleotidyltransferase</keyword>
<dbReference type="SUPFAM" id="SSF56672">
    <property type="entry name" value="DNA/RNA polymerases"/>
    <property type="match status" value="1"/>
</dbReference>
<dbReference type="PROSITE" id="PS50507">
    <property type="entry name" value="RDRP_SSRNA_POS"/>
    <property type="match status" value="1"/>
</dbReference>
<dbReference type="InterPro" id="IPR007094">
    <property type="entry name" value="RNA-dir_pol_PSvirus"/>
</dbReference>
<dbReference type="GO" id="GO:0003723">
    <property type="term" value="F:RNA binding"/>
    <property type="evidence" value="ECO:0007669"/>
    <property type="project" value="InterPro"/>
</dbReference>
<protein>
    <recommendedName>
        <fullName evidence="4">RNA-directed RNA polymerase</fullName>
        <ecNumber evidence="4">2.7.7.48</ecNumber>
    </recommendedName>
</protein>
<accession>A0A514D8G7</accession>
<reference evidence="6" key="1">
    <citation type="submission" date="2019-05" db="EMBL/GenBank/DDBJ databases">
        <title>Metatranscriptomic reconstruction reveals RNA viruses with the potential to shape carbon cycling in soil.</title>
        <authorList>
            <person name="Starr E.P."/>
            <person name="Nuccio E."/>
            <person name="Pett-Ridge J."/>
            <person name="Banfield J.F."/>
            <person name="Firestone M.K."/>
        </authorList>
    </citation>
    <scope>NUCLEOTIDE SEQUENCE</scope>
    <source>
        <strain evidence="6">H4_Bulk_47_scaffold_1237</strain>
    </source>
</reference>
<dbReference type="CDD" id="cd23179">
    <property type="entry name" value="ps_ssRNAv_Tolivirales_RdRp"/>
    <property type="match status" value="1"/>
</dbReference>
<sequence length="493" mass="54997">MRVPCITGLPGTWVPGVHGNCIHNEIAALLRRSLAPLPRPDEAPLGGDFRRVFRRLRRVAGRYCGSRWGYLETAQTYSGSMRRRYLEAERSLREDGPLCSRDAKLRAFLKAEKTPQGKDAKPRMIFPRTPRYNLALASWLKPFEHWLWGYLTAKRLFGGSNTRVVAKGLSPRQRANLIVRKFNQFDRCAVFEADGKAFEAHVSSLQVLEEHAVYLAAYHGDPELARVLSRQRFVGGTASGLKFSRPGGRASGDFNTGMGNSLLMLGLVVSALRSRRFKFDTLVDGDNALVFVESRDLCRVLSNFSEDVLKSTGHELTLERPVSVIEHVRFGRSAPVYLGRGLGWTMVREPGAVLSGAFASHRWLVEPVFGRRWLGGVAQCELSLARGVPVLQSHALGVLRTVGLPGKALPTAALADYVVVGAWLAGPEDVVPPTRECRLSFERAFGLSPEEQRMLEARPPVVEIPTHVEEYVPPSQWFEARPGLYETWMDARR</sequence>
<dbReference type="EMBL" id="MN035110">
    <property type="protein sequence ID" value="QDH89901.1"/>
    <property type="molecule type" value="Genomic_DNA"/>
</dbReference>
<gene>
    <name evidence="6" type="ORF">H4Bulk471237_000001</name>
</gene>
<evidence type="ECO:0000256" key="4">
    <source>
        <dbReference type="RuleBase" id="RU363062"/>
    </source>
</evidence>